<name>A0AAJ7E3T0_PAPXU</name>
<evidence type="ECO:0000256" key="1">
    <source>
        <dbReference type="ARBA" id="ARBA00005008"/>
    </source>
</evidence>
<evidence type="ECO:0000256" key="11">
    <source>
        <dbReference type="PIRSR" id="PIRSR604361-1"/>
    </source>
</evidence>
<dbReference type="GO" id="GO:0004462">
    <property type="term" value="F:lactoylglutathione lyase activity"/>
    <property type="evidence" value="ECO:0007669"/>
    <property type="project" value="UniProtKB-EC"/>
</dbReference>
<evidence type="ECO:0000256" key="7">
    <source>
        <dbReference type="ARBA" id="ARBA00030291"/>
    </source>
</evidence>
<dbReference type="PANTHER" id="PTHR10374:SF30">
    <property type="entry name" value="LACTOYLGLUTATHIONE LYASE"/>
    <property type="match status" value="1"/>
</dbReference>
<evidence type="ECO:0000256" key="12">
    <source>
        <dbReference type="PIRSR" id="PIRSR604361-3"/>
    </source>
</evidence>
<evidence type="ECO:0000256" key="4">
    <source>
        <dbReference type="ARBA" id="ARBA00022723"/>
    </source>
</evidence>
<protein>
    <recommendedName>
        <fullName evidence="3">lactoylglutathione lyase</fullName>
        <ecNumber evidence="3">4.4.1.5</ecNumber>
    </recommendedName>
    <alternativeName>
        <fullName evidence="8">Aldoketomutase</fullName>
    </alternativeName>
    <alternativeName>
        <fullName evidence="7">Ketone-aldehyde mutase</fullName>
    </alternativeName>
    <alternativeName>
        <fullName evidence="9">Methylglyoxalase</fullName>
    </alternativeName>
    <alternativeName>
        <fullName evidence="10">S-D-lactoylglutathione methylglyoxal lyase</fullName>
    </alternativeName>
</protein>
<dbReference type="GeneID" id="106113399"/>
<evidence type="ECO:0000256" key="6">
    <source>
        <dbReference type="ARBA" id="ARBA00023239"/>
    </source>
</evidence>
<evidence type="ECO:0000259" key="13">
    <source>
        <dbReference type="PROSITE" id="PS51819"/>
    </source>
</evidence>
<dbReference type="NCBIfam" id="TIGR00068">
    <property type="entry name" value="glyox_I"/>
    <property type="match status" value="1"/>
</dbReference>
<comment type="cofactor">
    <cofactor evidence="12">
        <name>Zn(2+)</name>
        <dbReference type="ChEBI" id="CHEBI:29105"/>
    </cofactor>
    <text evidence="12">Binds 1 zinc ion per subunit. In the homodimer, two zinc ions are bound between subunits.</text>
</comment>
<dbReference type="InterPro" id="IPR018146">
    <property type="entry name" value="Glyoxalase_1_CS"/>
</dbReference>
<comment type="pathway">
    <text evidence="1">Secondary metabolite metabolism; methylglyoxal degradation; (R)-lactate from methylglyoxal: step 1/2.</text>
</comment>
<keyword evidence="4 12" id="KW-0479">Metal-binding</keyword>
<evidence type="ECO:0000256" key="8">
    <source>
        <dbReference type="ARBA" id="ARBA00030892"/>
    </source>
</evidence>
<dbReference type="RefSeq" id="XP_013161584.1">
    <property type="nucleotide sequence ID" value="XM_013306130.1"/>
</dbReference>
<keyword evidence="6" id="KW-0456">Lyase</keyword>
<feature type="active site" description="Proton donor/acceptor" evidence="11">
    <location>
        <position position="167"/>
    </location>
</feature>
<dbReference type="PROSITE" id="PS51819">
    <property type="entry name" value="VOC"/>
    <property type="match status" value="1"/>
</dbReference>
<dbReference type="PROSITE" id="PS00934">
    <property type="entry name" value="GLYOXALASE_I_1"/>
    <property type="match status" value="1"/>
</dbReference>
<dbReference type="Gene3D" id="3.10.180.10">
    <property type="entry name" value="2,3-Dihydroxybiphenyl 1,2-Dioxygenase, domain 1"/>
    <property type="match status" value="1"/>
</dbReference>
<evidence type="ECO:0000313" key="14">
    <source>
        <dbReference type="RefSeq" id="XP_013161584.1"/>
    </source>
</evidence>
<proteinExistence type="inferred from homology"/>
<dbReference type="GO" id="GO:0046872">
    <property type="term" value="F:metal ion binding"/>
    <property type="evidence" value="ECO:0007669"/>
    <property type="project" value="UniProtKB-KW"/>
</dbReference>
<dbReference type="PANTHER" id="PTHR10374">
    <property type="entry name" value="LACTOYLGLUTATHIONE LYASE GLYOXALASE I"/>
    <property type="match status" value="1"/>
</dbReference>
<dbReference type="InterPro" id="IPR029068">
    <property type="entry name" value="Glyas_Bleomycin-R_OHBP_Dase"/>
</dbReference>
<dbReference type="CDD" id="cd07233">
    <property type="entry name" value="GlxI_Zn"/>
    <property type="match status" value="1"/>
</dbReference>
<accession>A0AAJ7E3T0</accession>
<gene>
    <name evidence="14" type="primary">LOC106113399</name>
</gene>
<evidence type="ECO:0000256" key="10">
    <source>
        <dbReference type="ARBA" id="ARBA00033298"/>
    </source>
</evidence>
<dbReference type="Pfam" id="PF00903">
    <property type="entry name" value="Glyoxalase"/>
    <property type="match status" value="1"/>
</dbReference>
<organism evidence="14">
    <name type="scientific">Papilio xuthus</name>
    <name type="common">Asian swallowtail butterfly</name>
    <dbReference type="NCBI Taxonomy" id="66420"/>
    <lineage>
        <taxon>Eukaryota</taxon>
        <taxon>Metazoa</taxon>
        <taxon>Ecdysozoa</taxon>
        <taxon>Arthropoda</taxon>
        <taxon>Hexapoda</taxon>
        <taxon>Insecta</taxon>
        <taxon>Pterygota</taxon>
        <taxon>Neoptera</taxon>
        <taxon>Endopterygota</taxon>
        <taxon>Lepidoptera</taxon>
        <taxon>Glossata</taxon>
        <taxon>Ditrysia</taxon>
        <taxon>Papilionoidea</taxon>
        <taxon>Papilionidae</taxon>
        <taxon>Papilioninae</taxon>
        <taxon>Papilio</taxon>
    </lineage>
</organism>
<dbReference type="Proteomes" id="UP000694872">
    <property type="component" value="Unplaced"/>
</dbReference>
<feature type="binding site" evidence="12">
    <location>
        <position position="29"/>
    </location>
    <ligand>
        <name>Zn(2+)</name>
        <dbReference type="ChEBI" id="CHEBI:29105"/>
        <note>ligand shared between dimeric partners</note>
    </ligand>
</feature>
<sequence length="177" mass="20184">MANEGIPSTEIEALCKTPHPFTKGFMCQQTMYRIKDPRKSLPFYTEVLGMTLLEQLHVPARKYSIFFLGHENPEDIPKDRNERVAWMMSKKGVLELTHNWGTENDDSSYHHGNTEPQGFGHIGIIVPSLKDACAKFDELGVKFVRRPEEFSAKGLAFIADPDGYWIELLDVNEILTN</sequence>
<feature type="binding site" evidence="12">
    <location>
        <position position="121"/>
    </location>
    <ligand>
        <name>Zn(2+)</name>
        <dbReference type="ChEBI" id="CHEBI:29105"/>
        <note>ligand shared between dimeric partners</note>
    </ligand>
</feature>
<dbReference type="InterPro" id="IPR004360">
    <property type="entry name" value="Glyas_Fos-R_dOase_dom"/>
</dbReference>
<keyword evidence="5 12" id="KW-0862">Zinc</keyword>
<dbReference type="InterPro" id="IPR004361">
    <property type="entry name" value="Glyoxalase_1"/>
</dbReference>
<comment type="similarity">
    <text evidence="2">Belongs to the glyoxalase I family.</text>
</comment>
<evidence type="ECO:0000256" key="5">
    <source>
        <dbReference type="ARBA" id="ARBA00022833"/>
    </source>
</evidence>
<dbReference type="EC" id="4.4.1.5" evidence="3"/>
<evidence type="ECO:0000256" key="9">
    <source>
        <dbReference type="ARBA" id="ARBA00032460"/>
    </source>
</evidence>
<feature type="domain" description="VOC" evidence="13">
    <location>
        <begin position="25"/>
        <end position="171"/>
    </location>
</feature>
<feature type="binding site" evidence="12">
    <location>
        <position position="95"/>
    </location>
    <ligand>
        <name>Zn(2+)</name>
        <dbReference type="ChEBI" id="CHEBI:29105"/>
        <note>ligand shared between dimeric partners</note>
    </ligand>
</feature>
<dbReference type="InterPro" id="IPR037523">
    <property type="entry name" value="VOC_core"/>
</dbReference>
<dbReference type="AlphaFoldDB" id="A0AAJ7E3T0"/>
<evidence type="ECO:0000256" key="2">
    <source>
        <dbReference type="ARBA" id="ARBA00010363"/>
    </source>
</evidence>
<reference evidence="14" key="1">
    <citation type="submission" date="2025-08" db="UniProtKB">
        <authorList>
            <consortium name="RefSeq"/>
        </authorList>
    </citation>
    <scope>IDENTIFICATION</scope>
</reference>
<dbReference type="SUPFAM" id="SSF54593">
    <property type="entry name" value="Glyoxalase/Bleomycin resistance protein/Dihydroxybiphenyl dioxygenase"/>
    <property type="match status" value="1"/>
</dbReference>
<feature type="binding site" evidence="12">
    <location>
        <position position="167"/>
    </location>
    <ligand>
        <name>Zn(2+)</name>
        <dbReference type="ChEBI" id="CHEBI:29105"/>
        <note>ligand shared between dimeric partners</note>
    </ligand>
</feature>
<evidence type="ECO:0000256" key="3">
    <source>
        <dbReference type="ARBA" id="ARBA00012081"/>
    </source>
</evidence>